<comment type="caution">
    <text evidence="16">The sequence shown here is derived from an EMBL/GenBank/DDBJ whole genome shotgun (WGS) entry which is preliminary data.</text>
</comment>
<dbReference type="PROSITE" id="PS00018">
    <property type="entry name" value="EF_HAND_1"/>
    <property type="match status" value="1"/>
</dbReference>
<evidence type="ECO:0000313" key="17">
    <source>
        <dbReference type="EMBL" id="CAL4797582.1"/>
    </source>
</evidence>
<dbReference type="Pfam" id="PF05681">
    <property type="entry name" value="Fumerase"/>
    <property type="match status" value="1"/>
</dbReference>
<dbReference type="GO" id="GO:0005216">
    <property type="term" value="F:monoatomic ion channel activity"/>
    <property type="evidence" value="ECO:0007669"/>
    <property type="project" value="InterPro"/>
</dbReference>
<protein>
    <submittedName>
        <fullName evidence="17">Fumarate hydratase class I, aerobic (Fumarase A ) (Oxaloacetate keto--enol-isomerase) (OAAKE isomerase) (Oxaloacetate tautomerase)</fullName>
    </submittedName>
</protein>
<dbReference type="GO" id="GO:0016836">
    <property type="term" value="F:hydro-lyase activity"/>
    <property type="evidence" value="ECO:0007669"/>
    <property type="project" value="InterPro"/>
</dbReference>
<feature type="transmembrane region" description="Helical" evidence="14">
    <location>
        <begin position="525"/>
        <end position="558"/>
    </location>
</feature>
<evidence type="ECO:0000256" key="12">
    <source>
        <dbReference type="ARBA" id="ARBA00023136"/>
    </source>
</evidence>
<dbReference type="PANTHER" id="PTHR30389:SF0">
    <property type="entry name" value="FUMARATE HYDRATASE CLASS I, AEROBIC"/>
    <property type="match status" value="1"/>
</dbReference>
<dbReference type="InterPro" id="IPR004647">
    <property type="entry name" value="Fe-S_hydro-lyase_TtdB-typ_cat"/>
</dbReference>
<dbReference type="InterPro" id="IPR005821">
    <property type="entry name" value="Ion_trans_dom"/>
</dbReference>
<dbReference type="GO" id="GO:0005509">
    <property type="term" value="F:calcium ion binding"/>
    <property type="evidence" value="ECO:0007669"/>
    <property type="project" value="InterPro"/>
</dbReference>
<feature type="transmembrane region" description="Helical" evidence="14">
    <location>
        <begin position="312"/>
        <end position="331"/>
    </location>
</feature>
<keyword evidence="18" id="KW-1185">Reference proteome</keyword>
<feature type="transmembrane region" description="Helical" evidence="14">
    <location>
        <begin position="343"/>
        <end position="363"/>
    </location>
</feature>
<evidence type="ECO:0000256" key="8">
    <source>
        <dbReference type="ARBA" id="ARBA00022837"/>
    </source>
</evidence>
<dbReference type="Pfam" id="PF00520">
    <property type="entry name" value="Ion_trans"/>
    <property type="match status" value="1"/>
</dbReference>
<proteinExistence type="inferred from homology"/>
<dbReference type="AlphaFoldDB" id="A0A9P1GEC6"/>
<keyword evidence="9 14" id="KW-1133">Transmembrane helix</keyword>
<dbReference type="GO" id="GO:0006099">
    <property type="term" value="P:tricarboxylic acid cycle"/>
    <property type="evidence" value="ECO:0007669"/>
    <property type="project" value="UniProtKB-KW"/>
</dbReference>
<dbReference type="PROSITE" id="PS50222">
    <property type="entry name" value="EF_HAND_2"/>
    <property type="match status" value="1"/>
</dbReference>
<dbReference type="InterPro" id="IPR002048">
    <property type="entry name" value="EF_hand_dom"/>
</dbReference>
<keyword evidence="13" id="KW-0456">Lyase</keyword>
<dbReference type="Gene3D" id="1.10.287.70">
    <property type="match status" value="1"/>
</dbReference>
<dbReference type="Gene3D" id="3.20.130.10">
    <property type="entry name" value="Fe-S hydro-lyase, tartrate dehydratase beta-type, catalytic domain"/>
    <property type="match status" value="1"/>
</dbReference>
<feature type="domain" description="EF-hand" evidence="15">
    <location>
        <begin position="1196"/>
        <end position="1231"/>
    </location>
</feature>
<dbReference type="SUPFAM" id="SSF117457">
    <property type="entry name" value="FumA C-terminal domain-like"/>
    <property type="match status" value="1"/>
</dbReference>
<feature type="transmembrane region" description="Helical" evidence="14">
    <location>
        <begin position="383"/>
        <end position="402"/>
    </location>
</feature>
<comment type="similarity">
    <text evidence="3">Belongs to the class-I fumarase family.</text>
</comment>
<dbReference type="InterPro" id="IPR051208">
    <property type="entry name" value="Class-I_Fumarase/Tartrate_DH"/>
</dbReference>
<evidence type="ECO:0000313" key="18">
    <source>
        <dbReference type="Proteomes" id="UP001152797"/>
    </source>
</evidence>
<organism evidence="16">
    <name type="scientific">Cladocopium goreaui</name>
    <dbReference type="NCBI Taxonomy" id="2562237"/>
    <lineage>
        <taxon>Eukaryota</taxon>
        <taxon>Sar</taxon>
        <taxon>Alveolata</taxon>
        <taxon>Dinophyceae</taxon>
        <taxon>Suessiales</taxon>
        <taxon>Symbiodiniaceae</taxon>
        <taxon>Cladocopium</taxon>
    </lineage>
</organism>
<evidence type="ECO:0000256" key="6">
    <source>
        <dbReference type="ARBA" id="ARBA00022692"/>
    </source>
</evidence>
<evidence type="ECO:0000313" key="16">
    <source>
        <dbReference type="EMBL" id="CAI4010270.1"/>
    </source>
</evidence>
<evidence type="ECO:0000256" key="11">
    <source>
        <dbReference type="ARBA" id="ARBA00023014"/>
    </source>
</evidence>
<evidence type="ECO:0000259" key="15">
    <source>
        <dbReference type="PROSITE" id="PS50222"/>
    </source>
</evidence>
<comment type="pathway">
    <text evidence="2">Carbohydrate metabolism; tricarboxylic acid cycle; (S)-malate from fumarate: step 1/1.</text>
</comment>
<evidence type="ECO:0000256" key="14">
    <source>
        <dbReference type="SAM" id="Phobius"/>
    </source>
</evidence>
<dbReference type="InterPro" id="IPR011992">
    <property type="entry name" value="EF-hand-dom_pair"/>
</dbReference>
<dbReference type="NCBIfam" id="TIGR00723">
    <property type="entry name" value="ttdB_fumA_fumB"/>
    <property type="match status" value="1"/>
</dbReference>
<dbReference type="OrthoDB" id="411469at2759"/>
<dbReference type="InterPro" id="IPR027359">
    <property type="entry name" value="Volt_channel_dom_sf"/>
</dbReference>
<evidence type="ECO:0000256" key="7">
    <source>
        <dbReference type="ARBA" id="ARBA00022723"/>
    </source>
</evidence>
<reference evidence="17 18" key="2">
    <citation type="submission" date="2024-05" db="EMBL/GenBank/DDBJ databases">
        <authorList>
            <person name="Chen Y."/>
            <person name="Shah S."/>
            <person name="Dougan E. K."/>
            <person name="Thang M."/>
            <person name="Chan C."/>
        </authorList>
    </citation>
    <scope>NUCLEOTIDE SEQUENCE [LARGE SCALE GENOMIC DNA]</scope>
</reference>
<dbReference type="Pfam" id="PF05683">
    <property type="entry name" value="Fumerase_C"/>
    <property type="match status" value="1"/>
</dbReference>
<dbReference type="EMBL" id="CAMXCT020004757">
    <property type="protein sequence ID" value="CAL1163645.1"/>
    <property type="molecule type" value="Genomic_DNA"/>
</dbReference>
<evidence type="ECO:0000256" key="3">
    <source>
        <dbReference type="ARBA" id="ARBA00008876"/>
    </source>
</evidence>
<gene>
    <name evidence="16" type="ORF">C1SCF055_LOCUS35551</name>
</gene>
<evidence type="ECO:0000256" key="1">
    <source>
        <dbReference type="ARBA" id="ARBA00004141"/>
    </source>
</evidence>
<accession>A0A9P1GEC6</accession>
<keyword evidence="11" id="KW-0411">Iron-sulfur</keyword>
<evidence type="ECO:0000256" key="5">
    <source>
        <dbReference type="ARBA" id="ARBA00022532"/>
    </source>
</evidence>
<evidence type="ECO:0000256" key="10">
    <source>
        <dbReference type="ARBA" id="ARBA00023004"/>
    </source>
</evidence>
<dbReference type="PANTHER" id="PTHR30389">
    <property type="entry name" value="FUMARATE HYDRATASE-RELATED"/>
    <property type="match status" value="1"/>
</dbReference>
<keyword evidence="12 14" id="KW-0472">Membrane</keyword>
<dbReference type="InterPro" id="IPR004646">
    <property type="entry name" value="Fe-S_hydro-lyase_TtdA-typ_cat"/>
</dbReference>
<name>A0A9P1GEC6_9DINO</name>
<dbReference type="Proteomes" id="UP001152797">
    <property type="component" value="Unassembled WGS sequence"/>
</dbReference>
<dbReference type="InterPro" id="IPR018247">
    <property type="entry name" value="EF_Hand_1_Ca_BS"/>
</dbReference>
<keyword evidence="8" id="KW-0106">Calcium</keyword>
<dbReference type="GO" id="GO:0016020">
    <property type="term" value="C:membrane"/>
    <property type="evidence" value="ECO:0007669"/>
    <property type="project" value="UniProtKB-SubCell"/>
</dbReference>
<keyword evidence="7" id="KW-0479">Metal-binding</keyword>
<dbReference type="EMBL" id="CAMXCT010004757">
    <property type="protein sequence ID" value="CAI4010270.1"/>
    <property type="molecule type" value="Genomic_DNA"/>
</dbReference>
<evidence type="ECO:0000256" key="13">
    <source>
        <dbReference type="ARBA" id="ARBA00023239"/>
    </source>
</evidence>
<sequence length="1249" mass="139628">MQYRKLSSDGISTCTLPSGEKLLKVESHVLESMTHEAIVDVQHLFRPAHLQMLSNILKDPEASSNDRFVALELLKNACVVVPHNLSGALEQINDGLGTLLHLLQQSCSEQQQLKNLAIVNRDMMLRQERRLKEMGEELWPGLHKRKAEVTFASDVEDQDLHDHEKDDEIEHDKDIPSTCPRCEVPRGCTAPECRRVQLTQVAQVALEIPKEELVSQKGSETVGPRVSKAITARSSPRFGQRFVTNETSQDTVTFEIAGLASTASPRRTIVRSARQMASNTALGRYFFDRFFSAIEEPERTGILARVVNSNRFGSLCMMVILLNAILISFMSDQEMKHPGAPTPYALMMIELGFACFYAVELLLKLAVHRLYFFINDDMRWNIFDISLVIFSGVEITSSFVMFSEGVAREGMNLTFLRLLRLCKIAKVLRVLRTLRFFRELRLMLDCVLGSVLNAIWCIAMLFFVMFIFSLLLVQGLADYLGEYSRENGLQSLEDPHVGTLLTLFQSTTSGIDWRDCYLMELQRLFVIILAVVMDGSGMLSAVFLLFVSLFTISVWNIVTSTFVEKALKIAQPDLESLVMEHHLKDVQDAQALLELFCSRLGCSDSSSICYAQFKLLTEQHNFRTYLSARGIDIKNVEVFFRMLATASGNSEVELKVLANALVRMKGFATAIDLQTLSFETKITLSKQAKAVKELGRHLRRIERLLDPGAKSGSQRSLPDDKPTLLKPSFSEKDYLFRRARRTLPRSICKTKIREFPAMVKRGTHVLTDGRDEEFISRGVYKAYSEGYLRYSQVAPLSMFEEANTKTNLPAQIDMLSQHGNTYDVLYIAKGGGSANKTQLLQKTKGVLNEKAFMDFVTEQVQNIGTAACPPYHLALVVGGLSAEQNLKTVKLASCKYLDGLPTSGNKLGRAFRDVEWEEKIRRLSQELGIGAQFGGKYFLHDVRVVRLPRHGASCPVGIGVSCSADRQAKAKITEEGVFLEKLETDPAKYLPDITEKSLEKGGEIVKVDLNKPMEENLKFLSQFPVSTRLALTGTIIVARDIAHAKMQEMLDSGKGLPDYIKQYPVYYAGPAKTPAGMPSGSFGPTTSGRMDQYVDTFQSQRGSMIMIGKGNRSKDVTNACKKHGGFYLGSIGGVAATLSANSIKKVEVLDMEELGMEAVWRIEVEDFPAFVVVDNKGNDFFKKWSKEAAKEPETDSFFDEAKNFFHGLDKDQNGKLDVKEIMAGLSINQEKASSEHCEPSEAMFILLAG</sequence>
<dbReference type="EMBL" id="CAMXCT030004757">
    <property type="protein sequence ID" value="CAL4797582.1"/>
    <property type="molecule type" value="Genomic_DNA"/>
</dbReference>
<keyword evidence="6 14" id="KW-0812">Transmembrane</keyword>
<reference evidence="16" key="1">
    <citation type="submission" date="2022-10" db="EMBL/GenBank/DDBJ databases">
        <authorList>
            <person name="Chen Y."/>
            <person name="Dougan E. K."/>
            <person name="Chan C."/>
            <person name="Rhodes N."/>
            <person name="Thang M."/>
        </authorList>
    </citation>
    <scope>NUCLEOTIDE SEQUENCE</scope>
</reference>
<dbReference type="SUPFAM" id="SSF81324">
    <property type="entry name" value="Voltage-gated potassium channels"/>
    <property type="match status" value="1"/>
</dbReference>
<keyword evidence="5" id="KW-0816">Tricarboxylic acid cycle</keyword>
<evidence type="ECO:0000256" key="9">
    <source>
        <dbReference type="ARBA" id="ARBA00022989"/>
    </source>
</evidence>
<dbReference type="SUPFAM" id="SSF47473">
    <property type="entry name" value="EF-hand"/>
    <property type="match status" value="1"/>
</dbReference>
<keyword evidence="4" id="KW-0004">4Fe-4S</keyword>
<feature type="transmembrane region" description="Helical" evidence="14">
    <location>
        <begin position="451"/>
        <end position="476"/>
    </location>
</feature>
<evidence type="ECO:0000256" key="4">
    <source>
        <dbReference type="ARBA" id="ARBA00022485"/>
    </source>
</evidence>
<dbReference type="PROSITE" id="PS00163">
    <property type="entry name" value="FUMARATE_LYASES"/>
    <property type="match status" value="1"/>
</dbReference>
<dbReference type="GO" id="GO:0051539">
    <property type="term" value="F:4 iron, 4 sulfur cluster binding"/>
    <property type="evidence" value="ECO:0007669"/>
    <property type="project" value="UniProtKB-KW"/>
</dbReference>
<evidence type="ECO:0000256" key="2">
    <source>
        <dbReference type="ARBA" id="ARBA00004859"/>
    </source>
</evidence>
<keyword evidence="10" id="KW-0408">Iron</keyword>
<dbReference type="InterPro" id="IPR020557">
    <property type="entry name" value="Fumarate_lyase_CS"/>
</dbReference>
<comment type="subcellular location">
    <subcellularLocation>
        <location evidence="1">Membrane</location>
        <topology evidence="1">Multi-pass membrane protein</topology>
    </subcellularLocation>
</comment>
<dbReference type="InterPro" id="IPR036660">
    <property type="entry name" value="Fe-S_hydroAse_TtdB_cat_sf"/>
</dbReference>
<dbReference type="Gene3D" id="1.20.120.350">
    <property type="entry name" value="Voltage-gated potassium channels. Chain C"/>
    <property type="match status" value="1"/>
</dbReference>